<dbReference type="PANTHER" id="PTHR47628">
    <property type="match status" value="1"/>
</dbReference>
<dbReference type="Proteomes" id="UP001501474">
    <property type="component" value="Unassembled WGS sequence"/>
</dbReference>
<dbReference type="SUPFAM" id="SSF53822">
    <property type="entry name" value="Periplasmic binding protein-like I"/>
    <property type="match status" value="1"/>
</dbReference>
<proteinExistence type="inferred from homology"/>
<evidence type="ECO:0000256" key="2">
    <source>
        <dbReference type="ARBA" id="ARBA00022729"/>
    </source>
</evidence>
<dbReference type="InterPro" id="IPR028082">
    <property type="entry name" value="Peripla_BP_I"/>
</dbReference>
<gene>
    <name evidence="4" type="ORF">GCM10010104_33060</name>
</gene>
<organism evidence="4 5">
    <name type="scientific">Streptomyces indiaensis</name>
    <dbReference type="NCBI Taxonomy" id="284033"/>
    <lineage>
        <taxon>Bacteria</taxon>
        <taxon>Bacillati</taxon>
        <taxon>Actinomycetota</taxon>
        <taxon>Actinomycetes</taxon>
        <taxon>Kitasatosporales</taxon>
        <taxon>Streptomycetaceae</taxon>
        <taxon>Streptomyces</taxon>
    </lineage>
</organism>
<name>A0ABN3DLH7_9ACTN</name>
<protein>
    <recommendedName>
        <fullName evidence="3">Leucine-binding protein domain-containing protein</fullName>
    </recommendedName>
</protein>
<dbReference type="Gene3D" id="3.40.50.2300">
    <property type="match status" value="1"/>
</dbReference>
<feature type="domain" description="Leucine-binding protein" evidence="3">
    <location>
        <begin position="23"/>
        <end position="82"/>
    </location>
</feature>
<comment type="caution">
    <text evidence="4">The sequence shown here is derived from an EMBL/GenBank/DDBJ whole genome shotgun (WGS) entry which is preliminary data.</text>
</comment>
<accession>A0ABN3DLH7</accession>
<keyword evidence="2" id="KW-0732">Signal</keyword>
<evidence type="ECO:0000256" key="1">
    <source>
        <dbReference type="ARBA" id="ARBA00010062"/>
    </source>
</evidence>
<comment type="similarity">
    <text evidence="1">Belongs to the leucine-binding protein family.</text>
</comment>
<evidence type="ECO:0000313" key="4">
    <source>
        <dbReference type="EMBL" id="GAA2235628.1"/>
    </source>
</evidence>
<evidence type="ECO:0000259" key="3">
    <source>
        <dbReference type="Pfam" id="PF13458"/>
    </source>
</evidence>
<dbReference type="EMBL" id="BAAART010000068">
    <property type="protein sequence ID" value="GAA2235628.1"/>
    <property type="molecule type" value="Genomic_DNA"/>
</dbReference>
<evidence type="ECO:0000313" key="5">
    <source>
        <dbReference type="Proteomes" id="UP001501474"/>
    </source>
</evidence>
<dbReference type="InterPro" id="IPR028081">
    <property type="entry name" value="Leu-bd"/>
</dbReference>
<reference evidence="4 5" key="1">
    <citation type="journal article" date="2019" name="Int. J. Syst. Evol. Microbiol.">
        <title>The Global Catalogue of Microorganisms (GCM) 10K type strain sequencing project: providing services to taxonomists for standard genome sequencing and annotation.</title>
        <authorList>
            <consortium name="The Broad Institute Genomics Platform"/>
            <consortium name="The Broad Institute Genome Sequencing Center for Infectious Disease"/>
            <person name="Wu L."/>
            <person name="Ma J."/>
        </authorList>
    </citation>
    <scope>NUCLEOTIDE SEQUENCE [LARGE SCALE GENOMIC DNA]</scope>
    <source>
        <strain evidence="4 5">JCM 3053</strain>
    </source>
</reference>
<dbReference type="PANTHER" id="PTHR47628:SF1">
    <property type="entry name" value="ALIPHATIC AMIDASE EXPRESSION-REGULATING PROTEIN"/>
    <property type="match status" value="1"/>
</dbReference>
<dbReference type="Pfam" id="PF13458">
    <property type="entry name" value="Peripla_BP_6"/>
    <property type="match status" value="1"/>
</dbReference>
<sequence>MGEDATPVEGIDPAVHEVLVDELVEVRRWFVVGNDYVWPRHTARSARHYARESGGRVAGEVYLPLGTEDFEPVLRHVERSDATRC</sequence>
<keyword evidence="5" id="KW-1185">Reference proteome</keyword>